<evidence type="ECO:0000313" key="3">
    <source>
        <dbReference type="Proteomes" id="UP000284842"/>
    </source>
</evidence>
<dbReference type="CDD" id="cd09917">
    <property type="entry name" value="F-box_SF"/>
    <property type="match status" value="1"/>
</dbReference>
<feature type="domain" description="F-box" evidence="1">
    <location>
        <begin position="1"/>
        <end position="43"/>
    </location>
</feature>
<name>A0A409W9Y6_9AGAR</name>
<proteinExistence type="predicted"/>
<accession>A0A409W9Y6</accession>
<reference evidence="2 3" key="1">
    <citation type="journal article" date="2018" name="Evol. Lett.">
        <title>Horizontal gene cluster transfer increased hallucinogenic mushroom diversity.</title>
        <authorList>
            <person name="Reynolds H.T."/>
            <person name="Vijayakumar V."/>
            <person name="Gluck-Thaler E."/>
            <person name="Korotkin H.B."/>
            <person name="Matheny P.B."/>
            <person name="Slot J.C."/>
        </authorList>
    </citation>
    <scope>NUCLEOTIDE SEQUENCE [LARGE SCALE GENOMIC DNA]</scope>
    <source>
        <strain evidence="2 3">2629</strain>
    </source>
</reference>
<gene>
    <name evidence="2" type="ORF">CVT24_007039</name>
</gene>
<dbReference type="SUPFAM" id="SSF52047">
    <property type="entry name" value="RNI-like"/>
    <property type="match status" value="1"/>
</dbReference>
<dbReference type="InterPro" id="IPR032675">
    <property type="entry name" value="LRR_dom_sf"/>
</dbReference>
<evidence type="ECO:0000259" key="1">
    <source>
        <dbReference type="PROSITE" id="PS50181"/>
    </source>
</evidence>
<evidence type="ECO:0000313" key="2">
    <source>
        <dbReference type="EMBL" id="PPQ75327.1"/>
    </source>
</evidence>
<organism evidence="2 3">
    <name type="scientific">Panaeolus cyanescens</name>
    <dbReference type="NCBI Taxonomy" id="181874"/>
    <lineage>
        <taxon>Eukaryota</taxon>
        <taxon>Fungi</taxon>
        <taxon>Dikarya</taxon>
        <taxon>Basidiomycota</taxon>
        <taxon>Agaricomycotina</taxon>
        <taxon>Agaricomycetes</taxon>
        <taxon>Agaricomycetidae</taxon>
        <taxon>Agaricales</taxon>
        <taxon>Agaricineae</taxon>
        <taxon>Galeropsidaceae</taxon>
        <taxon>Panaeolus</taxon>
    </lineage>
</organism>
<dbReference type="InterPro" id="IPR001810">
    <property type="entry name" value="F-box_dom"/>
</dbReference>
<dbReference type="AlphaFoldDB" id="A0A409W9Y6"/>
<dbReference type="InParanoid" id="A0A409W9Y6"/>
<dbReference type="EMBL" id="NHTK01005682">
    <property type="protein sequence ID" value="PPQ75327.1"/>
    <property type="molecule type" value="Genomic_DNA"/>
</dbReference>
<keyword evidence="3" id="KW-1185">Reference proteome</keyword>
<dbReference type="Gene3D" id="3.80.10.10">
    <property type="entry name" value="Ribonuclease Inhibitor"/>
    <property type="match status" value="1"/>
</dbReference>
<dbReference type="Proteomes" id="UP000284842">
    <property type="component" value="Unassembled WGS sequence"/>
</dbReference>
<dbReference type="InterPro" id="IPR036047">
    <property type="entry name" value="F-box-like_dom_sf"/>
</dbReference>
<dbReference type="SUPFAM" id="SSF81383">
    <property type="entry name" value="F-box domain"/>
    <property type="match status" value="1"/>
</dbReference>
<protein>
    <recommendedName>
        <fullName evidence="1">F-box domain-containing protein</fullName>
    </recommendedName>
</protein>
<comment type="caution">
    <text evidence="2">The sequence shown here is derived from an EMBL/GenBank/DDBJ whole genome shotgun (WGS) entry which is preliminary data.</text>
</comment>
<dbReference type="OrthoDB" id="3071584at2759"/>
<sequence>MDLPTEIWLHIMIYLSQWDLEPLMRVNRVLMNLVLDSRFRRAIAAPNSTGREGCFTNTDTYIHVHEGPPPVLHRVRELVFKDDAVHIDPRRKLEQQRATISIWRRALNMLLSIEEEEKKEDRDPTRQYFTRLLDRVDELSNVYAVTFHFNATSDREALVKLRHPYLEYKFKIFRALLNNRSQISNITSLSLQSDLKLLLPHWPIDIVFPNLTKLTVKVATNFTTANDSSLTKLFYPLVNNHRSSLVELVLTHSPYLPLQHVLNGIKHLPKLELFSLCWFFHNTIPQQKAIDRFMQLHAAQLVDLRLRLYPLSMRVVPFVPPKDRFPEDSTASAFNSCLAASFGALKHFSLVFDSPVDGHALTVFSFLQRHSEMLESLTIRPADLHCSASEDDVNFRMSVPLMQHFRWPDEDDVPPLVFPNLRCLSVYWKRMDVELMKFLVQSFPSLEYLCIHGLVALITQEDTQHIRRSKHLTKLFQKWKLPHLVLENNSQPFDNVQRSNFVDIFSGVWRICGRAPRKWAAGTVRKGDPIELMRSSSSLERLAGDYYSRGVY</sequence>
<dbReference type="PROSITE" id="PS50181">
    <property type="entry name" value="FBOX"/>
    <property type="match status" value="1"/>
</dbReference>